<dbReference type="InterPro" id="IPR001719">
    <property type="entry name" value="AP_endonuc_2"/>
</dbReference>
<keyword evidence="2" id="KW-0413">Isomerase</keyword>
<dbReference type="PANTHER" id="PTHR21445">
    <property type="entry name" value="ENDONUCLEASE IV ENDODEOXYRIBONUCLEASE IV"/>
    <property type="match status" value="1"/>
</dbReference>
<protein>
    <submittedName>
        <fullName evidence="2">Xylose isomerase-like TIM barrel domain-containing protein</fullName>
    </submittedName>
</protein>
<accession>A0A075G2F9</accession>
<dbReference type="PANTHER" id="PTHR21445:SF0">
    <property type="entry name" value="APURINIC-APYRIMIDINIC ENDONUCLEASE"/>
    <property type="match status" value="1"/>
</dbReference>
<dbReference type="AlphaFoldDB" id="A0A075G2F9"/>
<organism evidence="2">
    <name type="scientific">uncultured marine thaumarchaeote AD1000_71_A04</name>
    <dbReference type="NCBI Taxonomy" id="1455935"/>
    <lineage>
        <taxon>Archaea</taxon>
        <taxon>Nitrososphaerota</taxon>
        <taxon>environmental samples</taxon>
    </lineage>
</organism>
<dbReference type="InterPro" id="IPR013022">
    <property type="entry name" value="Xyl_isomerase-like_TIM-brl"/>
</dbReference>
<proteinExistence type="predicted"/>
<dbReference type="GO" id="GO:0006284">
    <property type="term" value="P:base-excision repair"/>
    <property type="evidence" value="ECO:0007669"/>
    <property type="project" value="TreeGrafter"/>
</dbReference>
<dbReference type="SUPFAM" id="SSF51658">
    <property type="entry name" value="Xylose isomerase-like"/>
    <property type="match status" value="1"/>
</dbReference>
<reference evidence="2" key="1">
    <citation type="journal article" date="2014" name="Genome Biol. Evol.">
        <title>Pangenome evidence for extensive interdomain horizontal transfer affecting lineage core and shell genes in uncultured planktonic thaumarchaeota and euryarchaeota.</title>
        <authorList>
            <person name="Deschamps P."/>
            <person name="Zivanovic Y."/>
            <person name="Moreira D."/>
            <person name="Rodriguez-Valera F."/>
            <person name="Lopez-Garcia P."/>
        </authorList>
    </citation>
    <scope>NUCLEOTIDE SEQUENCE</scope>
</reference>
<dbReference type="GO" id="GO:0016853">
    <property type="term" value="F:isomerase activity"/>
    <property type="evidence" value="ECO:0007669"/>
    <property type="project" value="UniProtKB-KW"/>
</dbReference>
<dbReference type="Gene3D" id="3.20.20.150">
    <property type="entry name" value="Divalent-metal-dependent TIM barrel enzymes"/>
    <property type="match status" value="1"/>
</dbReference>
<feature type="domain" description="Xylose isomerase-like TIM barrel" evidence="1">
    <location>
        <begin position="77"/>
        <end position="278"/>
    </location>
</feature>
<dbReference type="EMBL" id="KF900464">
    <property type="protein sequence ID" value="AIE95921.1"/>
    <property type="molecule type" value="Genomic_DNA"/>
</dbReference>
<dbReference type="GO" id="GO:0008270">
    <property type="term" value="F:zinc ion binding"/>
    <property type="evidence" value="ECO:0007669"/>
    <property type="project" value="InterPro"/>
</dbReference>
<dbReference type="GO" id="GO:0008081">
    <property type="term" value="F:phosphoric diester hydrolase activity"/>
    <property type="evidence" value="ECO:0007669"/>
    <property type="project" value="TreeGrafter"/>
</dbReference>
<evidence type="ECO:0000313" key="2">
    <source>
        <dbReference type="EMBL" id="AIE95921.1"/>
    </source>
</evidence>
<name>A0A075G2F9_9ARCH</name>
<evidence type="ECO:0000259" key="1">
    <source>
        <dbReference type="Pfam" id="PF01261"/>
    </source>
</evidence>
<dbReference type="GO" id="GO:0003906">
    <property type="term" value="F:DNA-(apurinic or apyrimidinic site) endonuclease activity"/>
    <property type="evidence" value="ECO:0007669"/>
    <property type="project" value="TreeGrafter"/>
</dbReference>
<sequence>MIGASTSYYGYHGESIENKVKKLIDVFTRCEMQPYIQIGAGKNNTEYNELVSILNNHRDESEVIYTIHQSIWLPSDDFYINIASSNEQVKKNSIDCIEKNIEFAKDIGVKNISFHGGYATNILSQKQEFAPLDSQESISYEEAYNNSIDSLNRLIDIANGDVKLSIENFNFRPERRYLFSRVEDFDKIPDEIGVIMNIGHLYYTKMKLKQDDYITVMINALMDKVNEVHINDNDGSEDLHKLVGKGDIPIKEILLQIKEKRDMPHLIIEAHKKRHNYSDEDLMNNILELREIVRN</sequence>
<dbReference type="InterPro" id="IPR036237">
    <property type="entry name" value="Xyl_isomerase-like_sf"/>
</dbReference>
<dbReference type="GO" id="GO:0003677">
    <property type="term" value="F:DNA binding"/>
    <property type="evidence" value="ECO:0007669"/>
    <property type="project" value="InterPro"/>
</dbReference>
<dbReference type="Pfam" id="PF01261">
    <property type="entry name" value="AP_endonuc_2"/>
    <property type="match status" value="1"/>
</dbReference>